<evidence type="ECO:0000259" key="8">
    <source>
        <dbReference type="PROSITE" id="PS51684"/>
    </source>
</evidence>
<dbReference type="FunFam" id="3.40.50.150:FF:000131">
    <property type="entry name" value="tRNA wybutosine-synthesizing protein 2/3/4"/>
    <property type="match status" value="1"/>
</dbReference>
<dbReference type="CDD" id="cd02440">
    <property type="entry name" value="AdoMet_MTases"/>
    <property type="match status" value="1"/>
</dbReference>
<keyword evidence="6" id="KW-0819">tRNA processing</keyword>
<dbReference type="OrthoDB" id="263283at2759"/>
<name>A0A196SC62_BLAHN</name>
<evidence type="ECO:0000256" key="7">
    <source>
        <dbReference type="ARBA" id="ARBA00049400"/>
    </source>
</evidence>
<keyword evidence="3" id="KW-0489">Methyltransferase</keyword>
<keyword evidence="10" id="KW-1185">Reference proteome</keyword>
<dbReference type="EC" id="2.5.1.114" evidence="2"/>
<evidence type="ECO:0000256" key="1">
    <source>
        <dbReference type="ARBA" id="ARBA00004797"/>
    </source>
</evidence>
<keyword evidence="4" id="KW-0808">Transferase</keyword>
<evidence type="ECO:0000256" key="4">
    <source>
        <dbReference type="ARBA" id="ARBA00022679"/>
    </source>
</evidence>
<sequence>MERRQAQCKRAFKEVKEEKKEVEEACVLIVRESKKLKSVKSFLEEQSVYDKNRKITKLEGNVFGVPVRNRADFESCLKCVPDEMQSIISLQNLNCVPLDETYSVKALTEKELQKYCVAQGWRERALEFHRIERVADILVFNKHSVTGEKSGLFWETVNGLSSVVETPSNAPQTPSLLRLFSGLLKLYAAQRIGVHDEIDCGPKRQSHSRIVYSVKEKEDGWVTVRQNDILYSWPFERVMFASGNNTERMRMGRIEAKGEDVVDLYAGIGYFTVPIAVKAGIRRILCFEINHDSVMALRRNVEQNGVSDRCEIVEGDNRVTTRPYHEVADRVLLGLLPSSREGWPLALQLLKPTGGVLHVHENVHDEEYEAFMEGLCAELERIAREKGKQFRCSIQHVENVKSYAPKVCHYVFDVLCTPVE</sequence>
<dbReference type="PROSITE" id="PS51684">
    <property type="entry name" value="SAM_MT_TRM5_TYW2"/>
    <property type="match status" value="1"/>
</dbReference>
<protein>
    <recommendedName>
        <fullName evidence="2">tRNA(Phe) (4-demethylwyosine(37)-C(7)) aminocarboxypropyltransferase</fullName>
        <ecNumber evidence="2">2.5.1.114</ecNumber>
    </recommendedName>
</protein>
<evidence type="ECO:0000313" key="10">
    <source>
        <dbReference type="Proteomes" id="UP000078348"/>
    </source>
</evidence>
<dbReference type="InterPro" id="IPR030382">
    <property type="entry name" value="MeTrfase_TRM5/TYW2"/>
</dbReference>
<dbReference type="PANTHER" id="PTHR23245:SF25">
    <property type="entry name" value="TRNA WYBUTOSINE-SYNTHESIZING PROTEIN 2 HOMOLOG"/>
    <property type="match status" value="1"/>
</dbReference>
<dbReference type="Pfam" id="PF02475">
    <property type="entry name" value="TRM5-TYW2_MTfase"/>
    <property type="match status" value="1"/>
</dbReference>
<reference evidence="9 10" key="1">
    <citation type="submission" date="2016-05" db="EMBL/GenBank/DDBJ databases">
        <title>Nuclear genome of Blastocystis sp. subtype 1 NandII.</title>
        <authorList>
            <person name="Gentekaki E."/>
            <person name="Curtis B."/>
            <person name="Stairs C."/>
            <person name="Eme L."/>
            <person name="Herman E."/>
            <person name="Klimes V."/>
            <person name="Arias M.C."/>
            <person name="Elias M."/>
            <person name="Hilliou F."/>
            <person name="Klute M."/>
            <person name="Malik S.-B."/>
            <person name="Pightling A."/>
            <person name="Rachubinski R."/>
            <person name="Salas D."/>
            <person name="Schlacht A."/>
            <person name="Suga H."/>
            <person name="Archibald J."/>
            <person name="Ball S.G."/>
            <person name="Clark G."/>
            <person name="Dacks J."/>
            <person name="Van Der Giezen M."/>
            <person name="Tsaousis A."/>
            <person name="Roger A."/>
        </authorList>
    </citation>
    <scope>NUCLEOTIDE SEQUENCE [LARGE SCALE GENOMIC DNA]</scope>
    <source>
        <strain evidence="10">ATCC 50177 / NandII</strain>
    </source>
</reference>
<comment type="pathway">
    <text evidence="1">tRNA modification; wybutosine-tRNA(Phe) biosynthesis.</text>
</comment>
<dbReference type="AlphaFoldDB" id="A0A196SC62"/>
<dbReference type="GO" id="GO:0030488">
    <property type="term" value="P:tRNA methylation"/>
    <property type="evidence" value="ECO:0007669"/>
    <property type="project" value="TreeGrafter"/>
</dbReference>
<comment type="catalytic activity">
    <reaction evidence="7">
        <text>4-demethylwyosine(37) in tRNA(Phe) + S-adenosyl-L-methionine = 4-demethyl-7-[(3S)-3-amino-3-carboxypropyl]wyosine(37) in tRNA(Phe) + S-methyl-5'-thioadenosine + H(+)</text>
        <dbReference type="Rhea" id="RHEA:36355"/>
        <dbReference type="Rhea" id="RHEA-COMP:10164"/>
        <dbReference type="Rhea" id="RHEA-COMP:10378"/>
        <dbReference type="ChEBI" id="CHEBI:15378"/>
        <dbReference type="ChEBI" id="CHEBI:17509"/>
        <dbReference type="ChEBI" id="CHEBI:59789"/>
        <dbReference type="ChEBI" id="CHEBI:64315"/>
        <dbReference type="ChEBI" id="CHEBI:73550"/>
        <dbReference type="EC" id="2.5.1.114"/>
    </reaction>
</comment>
<dbReference type="GO" id="GO:0102522">
    <property type="term" value="F:tRNA 4-demethylwyosine alpha-amino-alpha-carboxypropyltransferase activity"/>
    <property type="evidence" value="ECO:0007669"/>
    <property type="project" value="UniProtKB-EC"/>
</dbReference>
<dbReference type="InterPro" id="IPR029063">
    <property type="entry name" value="SAM-dependent_MTases_sf"/>
</dbReference>
<proteinExistence type="predicted"/>
<organism evidence="9 10">
    <name type="scientific">Blastocystis sp. subtype 1 (strain ATCC 50177 / NandII)</name>
    <dbReference type="NCBI Taxonomy" id="478820"/>
    <lineage>
        <taxon>Eukaryota</taxon>
        <taxon>Sar</taxon>
        <taxon>Stramenopiles</taxon>
        <taxon>Bigyra</taxon>
        <taxon>Opalozoa</taxon>
        <taxon>Opalinata</taxon>
        <taxon>Blastocystidae</taxon>
        <taxon>Blastocystis</taxon>
    </lineage>
</organism>
<accession>A0A196SC62</accession>
<dbReference type="EMBL" id="LXWW01000336">
    <property type="protein sequence ID" value="OAO13707.1"/>
    <property type="molecule type" value="Genomic_DNA"/>
</dbReference>
<dbReference type="GO" id="GO:0008175">
    <property type="term" value="F:tRNA methyltransferase activity"/>
    <property type="evidence" value="ECO:0007669"/>
    <property type="project" value="TreeGrafter"/>
</dbReference>
<dbReference type="PANTHER" id="PTHR23245">
    <property type="entry name" value="TRNA METHYLTRANSFERASE"/>
    <property type="match status" value="1"/>
</dbReference>
<evidence type="ECO:0000313" key="9">
    <source>
        <dbReference type="EMBL" id="OAO13707.1"/>
    </source>
</evidence>
<dbReference type="Gene3D" id="3.40.50.150">
    <property type="entry name" value="Vaccinia Virus protein VP39"/>
    <property type="match status" value="1"/>
</dbReference>
<evidence type="ECO:0000256" key="5">
    <source>
        <dbReference type="ARBA" id="ARBA00022691"/>
    </source>
</evidence>
<feature type="domain" description="SAM-dependent methyltransferase TRM5/TYW2-type" evidence="8">
    <location>
        <begin position="154"/>
        <end position="418"/>
    </location>
</feature>
<keyword evidence="5" id="KW-0949">S-adenosyl-L-methionine</keyword>
<evidence type="ECO:0000256" key="3">
    <source>
        <dbReference type="ARBA" id="ARBA00022603"/>
    </source>
</evidence>
<dbReference type="GO" id="GO:0005737">
    <property type="term" value="C:cytoplasm"/>
    <property type="evidence" value="ECO:0007669"/>
    <property type="project" value="TreeGrafter"/>
</dbReference>
<dbReference type="InterPro" id="IPR056743">
    <property type="entry name" value="TRM5-TYW2-like_MTfase"/>
</dbReference>
<dbReference type="SUPFAM" id="SSF53335">
    <property type="entry name" value="S-adenosyl-L-methionine-dependent methyltransferases"/>
    <property type="match status" value="1"/>
</dbReference>
<dbReference type="GO" id="GO:0031591">
    <property type="term" value="P:wybutosine biosynthetic process"/>
    <property type="evidence" value="ECO:0007669"/>
    <property type="project" value="TreeGrafter"/>
</dbReference>
<dbReference type="Proteomes" id="UP000078348">
    <property type="component" value="Unassembled WGS sequence"/>
</dbReference>
<gene>
    <name evidence="9" type="ORF">AV274_4582</name>
</gene>
<comment type="caution">
    <text evidence="9">The sequence shown here is derived from an EMBL/GenBank/DDBJ whole genome shotgun (WGS) entry which is preliminary data.</text>
</comment>
<evidence type="ECO:0000256" key="2">
    <source>
        <dbReference type="ARBA" id="ARBA00012265"/>
    </source>
</evidence>
<dbReference type="STRING" id="478820.A0A196SC62"/>
<evidence type="ECO:0000256" key="6">
    <source>
        <dbReference type="ARBA" id="ARBA00022694"/>
    </source>
</evidence>